<keyword evidence="6" id="KW-1185">Reference proteome</keyword>
<keyword evidence="3" id="KW-0560">Oxidoreductase</keyword>
<sequence length="329" mass="35998">MPSLSTTWTNFHPPSPDFTEEKVPNLQGKVYIVTGANTGVGKEIARILYSKDAKVYVAARSEQKATDAIASMKQYAPSSKGELIYLHLDLSDLSLVKQSAQRFLSQETRLNVLFNNAGVMTGNTEPPPTTAQHHELNMGVNCIATFLFTKLLTPILAQTAKSEPAGTVRVTWPSSFATEMYGETDTGIDMNTINDVIEKPTTLRYGISKTGTWELGVEYAKKHAADGIVSIPLNPGNLTSELARDQTFSIKLAAKVLGYPPVKGACTQLFAGLSPEVTLEKSGRWVVPFGRFYPIREDLLTATKSVAEGGNGSTEKFWAWNKDQVKNYL</sequence>
<organism evidence="5 6">
    <name type="scientific">Periconia macrospinosa</name>
    <dbReference type="NCBI Taxonomy" id="97972"/>
    <lineage>
        <taxon>Eukaryota</taxon>
        <taxon>Fungi</taxon>
        <taxon>Dikarya</taxon>
        <taxon>Ascomycota</taxon>
        <taxon>Pezizomycotina</taxon>
        <taxon>Dothideomycetes</taxon>
        <taxon>Pleosporomycetidae</taxon>
        <taxon>Pleosporales</taxon>
        <taxon>Massarineae</taxon>
        <taxon>Periconiaceae</taxon>
        <taxon>Periconia</taxon>
    </lineage>
</organism>
<comment type="similarity">
    <text evidence="1">Belongs to the short-chain dehydrogenases/reductases (SDR) family.</text>
</comment>
<proteinExistence type="inferred from homology"/>
<dbReference type="Gene3D" id="3.40.50.720">
    <property type="entry name" value="NAD(P)-binding Rossmann-like Domain"/>
    <property type="match status" value="1"/>
</dbReference>
<dbReference type="AlphaFoldDB" id="A0A2V1D7M1"/>
<evidence type="ECO:0000313" key="5">
    <source>
        <dbReference type="EMBL" id="PVH94042.1"/>
    </source>
</evidence>
<dbReference type="PRINTS" id="PR00081">
    <property type="entry name" value="GDHRDH"/>
</dbReference>
<feature type="compositionally biased region" description="Polar residues" evidence="4">
    <location>
        <begin position="1"/>
        <end position="12"/>
    </location>
</feature>
<keyword evidence="2" id="KW-0521">NADP</keyword>
<dbReference type="GO" id="GO:0016491">
    <property type="term" value="F:oxidoreductase activity"/>
    <property type="evidence" value="ECO:0007669"/>
    <property type="project" value="UniProtKB-KW"/>
</dbReference>
<dbReference type="STRING" id="97972.A0A2V1D7M1"/>
<dbReference type="InterPro" id="IPR036291">
    <property type="entry name" value="NAD(P)-bd_dom_sf"/>
</dbReference>
<dbReference type="EMBL" id="KZ805553">
    <property type="protein sequence ID" value="PVH94042.1"/>
    <property type="molecule type" value="Genomic_DNA"/>
</dbReference>
<gene>
    <name evidence="5" type="ORF">DM02DRAFT_573507</name>
</gene>
<protein>
    <submittedName>
        <fullName evidence="5">Putative estradiol 17 beta-dehydrogenase</fullName>
    </submittedName>
</protein>
<accession>A0A2V1D7M1</accession>
<evidence type="ECO:0000313" key="6">
    <source>
        <dbReference type="Proteomes" id="UP000244855"/>
    </source>
</evidence>
<dbReference type="Proteomes" id="UP000244855">
    <property type="component" value="Unassembled WGS sequence"/>
</dbReference>
<evidence type="ECO:0000256" key="2">
    <source>
        <dbReference type="ARBA" id="ARBA00022857"/>
    </source>
</evidence>
<name>A0A2V1D7M1_9PLEO</name>
<evidence type="ECO:0000256" key="4">
    <source>
        <dbReference type="SAM" id="MobiDB-lite"/>
    </source>
</evidence>
<dbReference type="OrthoDB" id="191139at2759"/>
<dbReference type="PANTHER" id="PTHR24320">
    <property type="entry name" value="RETINOL DEHYDROGENASE"/>
    <property type="match status" value="1"/>
</dbReference>
<evidence type="ECO:0000256" key="3">
    <source>
        <dbReference type="ARBA" id="ARBA00023002"/>
    </source>
</evidence>
<dbReference type="PANTHER" id="PTHR24320:SF236">
    <property type="entry name" value="SHORT-CHAIN DEHYDROGENASE-RELATED"/>
    <property type="match status" value="1"/>
</dbReference>
<feature type="region of interest" description="Disordered" evidence="4">
    <location>
        <begin position="1"/>
        <end position="20"/>
    </location>
</feature>
<dbReference type="Pfam" id="PF00106">
    <property type="entry name" value="adh_short"/>
    <property type="match status" value="1"/>
</dbReference>
<dbReference type="InterPro" id="IPR002347">
    <property type="entry name" value="SDR_fam"/>
</dbReference>
<dbReference type="SUPFAM" id="SSF51735">
    <property type="entry name" value="NAD(P)-binding Rossmann-fold domains"/>
    <property type="match status" value="1"/>
</dbReference>
<evidence type="ECO:0000256" key="1">
    <source>
        <dbReference type="ARBA" id="ARBA00006484"/>
    </source>
</evidence>
<reference evidence="5 6" key="1">
    <citation type="journal article" date="2018" name="Sci. Rep.">
        <title>Comparative genomics provides insights into the lifestyle and reveals functional heterogeneity of dark septate endophytic fungi.</title>
        <authorList>
            <person name="Knapp D.G."/>
            <person name="Nemeth J.B."/>
            <person name="Barry K."/>
            <person name="Hainaut M."/>
            <person name="Henrissat B."/>
            <person name="Johnson J."/>
            <person name="Kuo A."/>
            <person name="Lim J.H.P."/>
            <person name="Lipzen A."/>
            <person name="Nolan M."/>
            <person name="Ohm R.A."/>
            <person name="Tamas L."/>
            <person name="Grigoriev I.V."/>
            <person name="Spatafora J.W."/>
            <person name="Nagy L.G."/>
            <person name="Kovacs G.M."/>
        </authorList>
    </citation>
    <scope>NUCLEOTIDE SEQUENCE [LARGE SCALE GENOMIC DNA]</scope>
    <source>
        <strain evidence="5 6">DSE2036</strain>
    </source>
</reference>